<name>A0A9P6U6Q8_9FUNG</name>
<protein>
    <submittedName>
        <fullName evidence="2">Uncharacterized protein</fullName>
    </submittedName>
</protein>
<reference evidence="2" key="1">
    <citation type="journal article" date="2020" name="Fungal Divers.">
        <title>Resolving the Mortierellaceae phylogeny through synthesis of multi-gene phylogenetics and phylogenomics.</title>
        <authorList>
            <person name="Vandepol N."/>
            <person name="Liber J."/>
            <person name="Desiro A."/>
            <person name="Na H."/>
            <person name="Kennedy M."/>
            <person name="Barry K."/>
            <person name="Grigoriev I.V."/>
            <person name="Miller A.N."/>
            <person name="O'Donnell K."/>
            <person name="Stajich J.E."/>
            <person name="Bonito G."/>
        </authorList>
    </citation>
    <scope>NUCLEOTIDE SEQUENCE</scope>
    <source>
        <strain evidence="2">BC1065</strain>
    </source>
</reference>
<keyword evidence="3" id="KW-1185">Reference proteome</keyword>
<dbReference type="Proteomes" id="UP000807716">
    <property type="component" value="Unassembled WGS sequence"/>
</dbReference>
<proteinExistence type="predicted"/>
<feature type="region of interest" description="Disordered" evidence="1">
    <location>
        <begin position="229"/>
        <end position="249"/>
    </location>
</feature>
<feature type="region of interest" description="Disordered" evidence="1">
    <location>
        <begin position="1"/>
        <end position="23"/>
    </location>
</feature>
<dbReference type="EMBL" id="JAAAJB010000209">
    <property type="protein sequence ID" value="KAG0261658.1"/>
    <property type="molecule type" value="Genomic_DNA"/>
</dbReference>
<evidence type="ECO:0000313" key="2">
    <source>
        <dbReference type="EMBL" id="KAG0261658.1"/>
    </source>
</evidence>
<gene>
    <name evidence="2" type="ORF">DFQ27_002815</name>
</gene>
<organism evidence="2 3">
    <name type="scientific">Actinomortierella ambigua</name>
    <dbReference type="NCBI Taxonomy" id="1343610"/>
    <lineage>
        <taxon>Eukaryota</taxon>
        <taxon>Fungi</taxon>
        <taxon>Fungi incertae sedis</taxon>
        <taxon>Mucoromycota</taxon>
        <taxon>Mortierellomycotina</taxon>
        <taxon>Mortierellomycetes</taxon>
        <taxon>Mortierellales</taxon>
        <taxon>Mortierellaceae</taxon>
        <taxon>Actinomortierella</taxon>
    </lineage>
</organism>
<comment type="caution">
    <text evidence="2">The sequence shown here is derived from an EMBL/GenBank/DDBJ whole genome shotgun (WGS) entry which is preliminary data.</text>
</comment>
<evidence type="ECO:0000313" key="3">
    <source>
        <dbReference type="Proteomes" id="UP000807716"/>
    </source>
</evidence>
<dbReference type="AlphaFoldDB" id="A0A9P6U6Q8"/>
<evidence type="ECO:0000256" key="1">
    <source>
        <dbReference type="SAM" id="MobiDB-lite"/>
    </source>
</evidence>
<feature type="compositionally biased region" description="Basic and acidic residues" evidence="1">
    <location>
        <begin position="229"/>
        <end position="243"/>
    </location>
</feature>
<sequence>MSSEEQDCTLPPPSTVDGHGTTQAPLAYASSLVNTGQSYINPGASLNPWSCERKGPPLPNPAPAPLDLPGGLNITAQDRTRGEGGAGMPPVSERPDFRVPLAGSLEDVLPFSATISSGTCDGYDYNYSYIFDPNQQQQQHQRHQQHQFNDVHWNHLNRFDDEPAAQHHPILPVDSPPTCNQDKLAARVYKWEQDLQTIAFKLIDICSSLEYAIQWNGYDDWGHWGDREHSNQHPDEGTRDKSRIPSPPTNLLDLRAMERSGFLDELQGLSRGANKILDMMEQYHRSGPPTRTAAVDHGPILSTLTAESRERPSCHEQEGSDALGRLVVTRHEHRLKMWATDLRASAIGLCKVLTRHFVAKA</sequence>
<feature type="region of interest" description="Disordered" evidence="1">
    <location>
        <begin position="71"/>
        <end position="93"/>
    </location>
</feature>
<accession>A0A9P6U6Q8</accession>